<dbReference type="PANTHER" id="PTHR44591:SF3">
    <property type="entry name" value="RESPONSE REGULATORY DOMAIN-CONTAINING PROTEIN"/>
    <property type="match status" value="1"/>
</dbReference>
<dbReference type="PANTHER" id="PTHR44591">
    <property type="entry name" value="STRESS RESPONSE REGULATOR PROTEIN 1"/>
    <property type="match status" value="1"/>
</dbReference>
<dbReference type="InterPro" id="IPR001789">
    <property type="entry name" value="Sig_transdc_resp-reg_receiver"/>
</dbReference>
<dbReference type="SMART" id="SM00448">
    <property type="entry name" value="REC"/>
    <property type="match status" value="1"/>
</dbReference>
<dbReference type="PROSITE" id="PS50110">
    <property type="entry name" value="RESPONSE_REGULATORY"/>
    <property type="match status" value="1"/>
</dbReference>
<evidence type="ECO:0000259" key="3">
    <source>
        <dbReference type="PROSITE" id="PS50110"/>
    </source>
</evidence>
<protein>
    <submittedName>
        <fullName evidence="4">Response regulator</fullName>
    </submittedName>
</protein>
<name>A0A928ZAF2_9CYAN</name>
<evidence type="ECO:0000256" key="2">
    <source>
        <dbReference type="PROSITE-ProRule" id="PRU00169"/>
    </source>
</evidence>
<feature type="modified residue" description="4-aspartylphosphate" evidence="2">
    <location>
        <position position="52"/>
    </location>
</feature>
<keyword evidence="5" id="KW-1185">Reference proteome</keyword>
<dbReference type="SUPFAM" id="SSF52172">
    <property type="entry name" value="CheY-like"/>
    <property type="match status" value="1"/>
</dbReference>
<dbReference type="InterPro" id="IPR011006">
    <property type="entry name" value="CheY-like_superfamily"/>
</dbReference>
<organism evidence="4 5">
    <name type="scientific">Zarconia navalis LEGE 11467</name>
    <dbReference type="NCBI Taxonomy" id="1828826"/>
    <lineage>
        <taxon>Bacteria</taxon>
        <taxon>Bacillati</taxon>
        <taxon>Cyanobacteriota</taxon>
        <taxon>Cyanophyceae</taxon>
        <taxon>Oscillatoriophycideae</taxon>
        <taxon>Oscillatoriales</taxon>
        <taxon>Oscillatoriales incertae sedis</taxon>
        <taxon>Zarconia</taxon>
        <taxon>Zarconia navalis</taxon>
    </lineage>
</organism>
<comment type="caution">
    <text evidence="4">The sequence shown here is derived from an EMBL/GenBank/DDBJ whole genome shotgun (WGS) entry which is preliminary data.</text>
</comment>
<feature type="domain" description="Response regulatory" evidence="3">
    <location>
        <begin position="2"/>
        <end position="127"/>
    </location>
</feature>
<dbReference type="GO" id="GO:0000160">
    <property type="term" value="P:phosphorelay signal transduction system"/>
    <property type="evidence" value="ECO:0007669"/>
    <property type="project" value="InterPro"/>
</dbReference>
<dbReference type="EMBL" id="JADEXN010000434">
    <property type="protein sequence ID" value="MBE9042789.1"/>
    <property type="molecule type" value="Genomic_DNA"/>
</dbReference>
<keyword evidence="1 2" id="KW-0597">Phosphoprotein</keyword>
<dbReference type="Proteomes" id="UP000621799">
    <property type="component" value="Unassembled WGS sequence"/>
</dbReference>
<dbReference type="Pfam" id="PF00072">
    <property type="entry name" value="Response_reg"/>
    <property type="match status" value="1"/>
</dbReference>
<evidence type="ECO:0000256" key="1">
    <source>
        <dbReference type="ARBA" id="ARBA00022553"/>
    </source>
</evidence>
<accession>A0A928ZAF2</accession>
<evidence type="ECO:0000313" key="5">
    <source>
        <dbReference type="Proteomes" id="UP000621799"/>
    </source>
</evidence>
<evidence type="ECO:0000313" key="4">
    <source>
        <dbReference type="EMBL" id="MBE9042789.1"/>
    </source>
</evidence>
<dbReference type="CDD" id="cd17546">
    <property type="entry name" value="REC_hyHK_CKI1_RcsC-like"/>
    <property type="match status" value="1"/>
</dbReference>
<dbReference type="Gene3D" id="3.40.50.2300">
    <property type="match status" value="1"/>
</dbReference>
<dbReference type="InterPro" id="IPR050595">
    <property type="entry name" value="Bact_response_regulator"/>
</dbReference>
<gene>
    <name evidence="4" type="ORF">IQ235_18685</name>
</gene>
<dbReference type="RefSeq" id="WP_264322934.1">
    <property type="nucleotide sequence ID" value="NZ_JADEXN010000434.1"/>
</dbReference>
<reference evidence="4" key="1">
    <citation type="submission" date="2020-10" db="EMBL/GenBank/DDBJ databases">
        <authorList>
            <person name="Castelo-Branco R."/>
            <person name="Eusebio N."/>
            <person name="Adriana R."/>
            <person name="Vieira A."/>
            <person name="Brugerolle De Fraissinette N."/>
            <person name="Rezende De Castro R."/>
            <person name="Schneider M.P."/>
            <person name="Vasconcelos V."/>
            <person name="Leao P.N."/>
        </authorList>
    </citation>
    <scope>NUCLEOTIDE SEQUENCE</scope>
    <source>
        <strain evidence="4">LEGE 11467</strain>
    </source>
</reference>
<dbReference type="AlphaFoldDB" id="A0A928ZAF2"/>
<proteinExistence type="predicted"/>
<sequence>MNILLVEDDLLLAKGTAKLIERLSAHKVQITADPEKIFKWCREGNIDLVLMDINLPGSRWNGTQVSGTDLSRSLKEDDRTDRLPIILLSAYAMKNQKIKLLKFSKADDFWTKPITVYDELICRMEELVALVT</sequence>